<sequence length="142" mass="15733">MARIAFEAKHLMAMIESSSRFEKCMRTLKIDSLGKGKCTASLMVSEEHTNPMGTMHGGFSASLVDSISSWALLTHEKGNCFSVSVNMNMTYLQGAKEGEEVQVEANTIKVGRTLAFLEVFIKNKSNGNILVRGEHTKFLKRE</sequence>
<dbReference type="InterPro" id="IPR006683">
    <property type="entry name" value="Thioestr_dom"/>
</dbReference>
<dbReference type="PANTHER" id="PTHR21660">
    <property type="entry name" value="THIOESTERASE SUPERFAMILY MEMBER-RELATED"/>
    <property type="match status" value="1"/>
</dbReference>
<organism evidence="4 5">
    <name type="scientific">Psylliodes chrysocephalus</name>
    <dbReference type="NCBI Taxonomy" id="3402493"/>
    <lineage>
        <taxon>Eukaryota</taxon>
        <taxon>Metazoa</taxon>
        <taxon>Ecdysozoa</taxon>
        <taxon>Arthropoda</taxon>
        <taxon>Hexapoda</taxon>
        <taxon>Insecta</taxon>
        <taxon>Pterygota</taxon>
        <taxon>Neoptera</taxon>
        <taxon>Endopterygota</taxon>
        <taxon>Coleoptera</taxon>
        <taxon>Polyphaga</taxon>
        <taxon>Cucujiformia</taxon>
        <taxon>Chrysomeloidea</taxon>
        <taxon>Chrysomelidae</taxon>
        <taxon>Galerucinae</taxon>
        <taxon>Alticini</taxon>
        <taxon>Psylliodes</taxon>
    </lineage>
</organism>
<dbReference type="FunFam" id="3.10.129.10:FF:000033">
    <property type="entry name" value="acyl-coenzyme A thioesterase 13"/>
    <property type="match status" value="1"/>
</dbReference>
<dbReference type="InterPro" id="IPR039298">
    <property type="entry name" value="ACOT13"/>
</dbReference>
<keyword evidence="2" id="KW-0378">Hydrolase</keyword>
<comment type="similarity">
    <text evidence="1">Belongs to the thioesterase PaaI family.</text>
</comment>
<gene>
    <name evidence="4" type="ORF">PSYICH_LOCUS9552</name>
</gene>
<proteinExistence type="inferred from homology"/>
<dbReference type="Proteomes" id="UP001153636">
    <property type="component" value="Chromosome 3"/>
</dbReference>
<feature type="domain" description="Thioesterase" evidence="3">
    <location>
        <begin position="52"/>
        <end position="127"/>
    </location>
</feature>
<dbReference type="PANTHER" id="PTHR21660:SF1">
    <property type="entry name" value="ACYL-COENZYME A THIOESTERASE 13"/>
    <property type="match status" value="1"/>
</dbReference>
<accession>A0A9P0GCG7</accession>
<reference evidence="4" key="1">
    <citation type="submission" date="2022-01" db="EMBL/GenBank/DDBJ databases">
        <authorList>
            <person name="King R."/>
        </authorList>
    </citation>
    <scope>NUCLEOTIDE SEQUENCE</scope>
</reference>
<dbReference type="EMBL" id="OV651815">
    <property type="protein sequence ID" value="CAH1108258.1"/>
    <property type="molecule type" value="Genomic_DNA"/>
</dbReference>
<evidence type="ECO:0000313" key="4">
    <source>
        <dbReference type="EMBL" id="CAH1108258.1"/>
    </source>
</evidence>
<evidence type="ECO:0000313" key="5">
    <source>
        <dbReference type="Proteomes" id="UP001153636"/>
    </source>
</evidence>
<dbReference type="InterPro" id="IPR029069">
    <property type="entry name" value="HotDog_dom_sf"/>
</dbReference>
<evidence type="ECO:0000256" key="1">
    <source>
        <dbReference type="ARBA" id="ARBA00008324"/>
    </source>
</evidence>
<protein>
    <recommendedName>
        <fullName evidence="3">Thioesterase domain-containing protein</fullName>
    </recommendedName>
</protein>
<dbReference type="CDD" id="cd03443">
    <property type="entry name" value="PaaI_thioesterase"/>
    <property type="match status" value="1"/>
</dbReference>
<evidence type="ECO:0000259" key="3">
    <source>
        <dbReference type="Pfam" id="PF03061"/>
    </source>
</evidence>
<dbReference type="NCBIfam" id="TIGR00369">
    <property type="entry name" value="unchar_dom_1"/>
    <property type="match status" value="1"/>
</dbReference>
<dbReference type="AlphaFoldDB" id="A0A9P0GCG7"/>
<name>A0A9P0GCG7_9CUCU</name>
<dbReference type="GO" id="GO:0047617">
    <property type="term" value="F:fatty acyl-CoA hydrolase activity"/>
    <property type="evidence" value="ECO:0007669"/>
    <property type="project" value="InterPro"/>
</dbReference>
<dbReference type="SUPFAM" id="SSF54637">
    <property type="entry name" value="Thioesterase/thiol ester dehydrase-isomerase"/>
    <property type="match status" value="1"/>
</dbReference>
<dbReference type="Pfam" id="PF03061">
    <property type="entry name" value="4HBT"/>
    <property type="match status" value="1"/>
</dbReference>
<dbReference type="OrthoDB" id="46529at2759"/>
<dbReference type="Gene3D" id="3.10.129.10">
    <property type="entry name" value="Hotdog Thioesterase"/>
    <property type="match status" value="1"/>
</dbReference>
<evidence type="ECO:0000256" key="2">
    <source>
        <dbReference type="ARBA" id="ARBA00022801"/>
    </source>
</evidence>
<keyword evidence="5" id="KW-1185">Reference proteome</keyword>
<dbReference type="InterPro" id="IPR003736">
    <property type="entry name" value="PAAI_dom"/>
</dbReference>